<dbReference type="Proteomes" id="UP000278143">
    <property type="component" value="Unassembled WGS sequence"/>
</dbReference>
<dbReference type="Gene3D" id="1.20.1250.20">
    <property type="entry name" value="MFS general substrate transporter like domains"/>
    <property type="match status" value="1"/>
</dbReference>
<dbReference type="PRINTS" id="PR01035">
    <property type="entry name" value="TCRTETA"/>
</dbReference>
<evidence type="ECO:0000256" key="3">
    <source>
        <dbReference type="ARBA" id="ARBA00022692"/>
    </source>
</evidence>
<dbReference type="PROSITE" id="PS50850">
    <property type="entry name" value="MFS"/>
    <property type="match status" value="1"/>
</dbReference>
<comment type="subcellular location">
    <subcellularLocation>
        <location evidence="1">Membrane</location>
        <topology evidence="1">Multi-pass membrane protein</topology>
    </subcellularLocation>
</comment>
<protein>
    <submittedName>
        <fullName evidence="8">Major facilitator superfamily domain-containing protein</fullName>
    </submittedName>
</protein>
<feature type="transmembrane region" description="Helical" evidence="6">
    <location>
        <begin position="90"/>
        <end position="108"/>
    </location>
</feature>
<evidence type="ECO:0000256" key="2">
    <source>
        <dbReference type="ARBA" id="ARBA00022448"/>
    </source>
</evidence>
<evidence type="ECO:0000313" key="9">
    <source>
        <dbReference type="Proteomes" id="UP000278143"/>
    </source>
</evidence>
<organism evidence="8 9">
    <name type="scientific">Syncephalis pseudoplumigaleata</name>
    <dbReference type="NCBI Taxonomy" id="1712513"/>
    <lineage>
        <taxon>Eukaryota</taxon>
        <taxon>Fungi</taxon>
        <taxon>Fungi incertae sedis</taxon>
        <taxon>Zoopagomycota</taxon>
        <taxon>Zoopagomycotina</taxon>
        <taxon>Zoopagomycetes</taxon>
        <taxon>Zoopagales</taxon>
        <taxon>Piptocephalidaceae</taxon>
        <taxon>Syncephalis</taxon>
    </lineage>
</organism>
<dbReference type="GO" id="GO:0016020">
    <property type="term" value="C:membrane"/>
    <property type="evidence" value="ECO:0007669"/>
    <property type="project" value="UniProtKB-SubCell"/>
</dbReference>
<dbReference type="GO" id="GO:0022857">
    <property type="term" value="F:transmembrane transporter activity"/>
    <property type="evidence" value="ECO:0007669"/>
    <property type="project" value="InterPro"/>
</dbReference>
<dbReference type="PANTHER" id="PTHR23504:SF31">
    <property type="entry name" value="MAJOR FACILITATOR SUPERFAMILY DOMAIN-CONTAINING PROTEIN 10"/>
    <property type="match status" value="1"/>
</dbReference>
<feature type="transmembrane region" description="Helical" evidence="6">
    <location>
        <begin position="114"/>
        <end position="135"/>
    </location>
</feature>
<dbReference type="PANTHER" id="PTHR23504">
    <property type="entry name" value="MAJOR FACILITATOR SUPERFAMILY DOMAIN-CONTAINING PROTEIN 10"/>
    <property type="match status" value="1"/>
</dbReference>
<feature type="transmembrane region" description="Helical" evidence="6">
    <location>
        <begin position="274"/>
        <end position="297"/>
    </location>
</feature>
<feature type="domain" description="Major facilitator superfamily (MFS) profile" evidence="7">
    <location>
        <begin position="17"/>
        <end position="387"/>
    </location>
</feature>
<dbReference type="SUPFAM" id="SSF103473">
    <property type="entry name" value="MFS general substrate transporter"/>
    <property type="match status" value="1"/>
</dbReference>
<accession>A0A4P9Z250</accession>
<dbReference type="Pfam" id="PF07690">
    <property type="entry name" value="MFS_1"/>
    <property type="match status" value="1"/>
</dbReference>
<keyword evidence="3 6" id="KW-0812">Transmembrane</keyword>
<keyword evidence="5 6" id="KW-0472">Membrane</keyword>
<feature type="transmembrane region" description="Helical" evidence="6">
    <location>
        <begin position="59"/>
        <end position="78"/>
    </location>
</feature>
<sequence length="387" mass="41729">MLSRATTTTVVPDGRRVTRVVFLTLLLDILAFTIILPLLPRLIDYYRAQEGQSKDTLLGQLLVLIARFRAWTVVSPAIGQLSDRFGRRTVLLYTLAGNLLSCLLWAFADNFGLFLLARIIGGLSEGNVQLAVAIITDVTQRTTRSRGLAMVGIAFAIGFTVGAATCANIATSDLHRALPASGLWHLNPYAGAALFAALLIVIETVIVFGWLDETAQYRSVDVPAAYTLTFLTHDVHGFTPMQNGKLLGLVGVVSAVVQGGYVRRSAYRIGEKRIVLQGIFWLWTAALLLAFTSATVVNCLTALASMQCDDEAESMRVAKPLVRGMALGHFRSSGQLGRAAGPLLACTIYWLAGPVFCYTSGAVGVLLIALVIYMIGPDRPLSARKQA</sequence>
<evidence type="ECO:0000256" key="4">
    <source>
        <dbReference type="ARBA" id="ARBA00022989"/>
    </source>
</evidence>
<dbReference type="InterPro" id="IPR005829">
    <property type="entry name" value="Sugar_transporter_CS"/>
</dbReference>
<reference evidence="9" key="1">
    <citation type="journal article" date="2018" name="Nat. Microbiol.">
        <title>Leveraging single-cell genomics to expand the fungal tree of life.</title>
        <authorList>
            <person name="Ahrendt S.R."/>
            <person name="Quandt C.A."/>
            <person name="Ciobanu D."/>
            <person name="Clum A."/>
            <person name="Salamov A."/>
            <person name="Andreopoulos B."/>
            <person name="Cheng J.F."/>
            <person name="Woyke T."/>
            <person name="Pelin A."/>
            <person name="Henrissat B."/>
            <person name="Reynolds N.K."/>
            <person name="Benny G.L."/>
            <person name="Smith M.E."/>
            <person name="James T.Y."/>
            <person name="Grigoriev I.V."/>
        </authorList>
    </citation>
    <scope>NUCLEOTIDE SEQUENCE [LARGE SCALE GENOMIC DNA]</scope>
    <source>
        <strain evidence="9">Benny S71-1</strain>
    </source>
</reference>
<dbReference type="EMBL" id="KZ989430">
    <property type="protein sequence ID" value="RKP26418.1"/>
    <property type="molecule type" value="Genomic_DNA"/>
</dbReference>
<evidence type="ECO:0000259" key="7">
    <source>
        <dbReference type="PROSITE" id="PS50850"/>
    </source>
</evidence>
<feature type="transmembrane region" description="Helical" evidence="6">
    <location>
        <begin position="20"/>
        <end position="39"/>
    </location>
</feature>
<evidence type="ECO:0000256" key="6">
    <source>
        <dbReference type="SAM" id="Phobius"/>
    </source>
</evidence>
<feature type="transmembrane region" description="Helical" evidence="6">
    <location>
        <begin position="348"/>
        <end position="375"/>
    </location>
</feature>
<proteinExistence type="predicted"/>
<keyword evidence="4 6" id="KW-1133">Transmembrane helix</keyword>
<feature type="transmembrane region" description="Helical" evidence="6">
    <location>
        <begin position="190"/>
        <end position="211"/>
    </location>
</feature>
<feature type="transmembrane region" description="Helical" evidence="6">
    <location>
        <begin position="147"/>
        <end position="170"/>
    </location>
</feature>
<dbReference type="InterPro" id="IPR036259">
    <property type="entry name" value="MFS_trans_sf"/>
</dbReference>
<dbReference type="AlphaFoldDB" id="A0A4P9Z250"/>
<keyword evidence="2" id="KW-0813">Transport</keyword>
<evidence type="ECO:0000256" key="5">
    <source>
        <dbReference type="ARBA" id="ARBA00023136"/>
    </source>
</evidence>
<gene>
    <name evidence="8" type="ORF">SYNPS1DRAFT_21820</name>
</gene>
<name>A0A4P9Z250_9FUNG</name>
<dbReference type="PROSITE" id="PS00216">
    <property type="entry name" value="SUGAR_TRANSPORT_1"/>
    <property type="match status" value="1"/>
</dbReference>
<dbReference type="InterPro" id="IPR020846">
    <property type="entry name" value="MFS_dom"/>
</dbReference>
<dbReference type="InterPro" id="IPR001958">
    <property type="entry name" value="Tet-R_TetA/multi-R_MdtG-like"/>
</dbReference>
<dbReference type="InterPro" id="IPR011701">
    <property type="entry name" value="MFS"/>
</dbReference>
<dbReference type="OrthoDB" id="196650at2759"/>
<keyword evidence="9" id="KW-1185">Reference proteome</keyword>
<evidence type="ECO:0000313" key="8">
    <source>
        <dbReference type="EMBL" id="RKP26418.1"/>
    </source>
</evidence>
<evidence type="ECO:0000256" key="1">
    <source>
        <dbReference type="ARBA" id="ARBA00004141"/>
    </source>
</evidence>